<dbReference type="PANTHER" id="PTHR22789">
    <property type="entry name" value="FUCULOSE PHOSPHATE ALDOLASE"/>
    <property type="match status" value="1"/>
</dbReference>
<dbReference type="NCBIfam" id="NF002963">
    <property type="entry name" value="PRK03634.1"/>
    <property type="match status" value="1"/>
</dbReference>
<gene>
    <name evidence="4" type="primary">rhaD</name>
    <name evidence="4" type="ORF">IAB03_00150</name>
</gene>
<dbReference type="GO" id="GO:0019323">
    <property type="term" value="P:pentose catabolic process"/>
    <property type="evidence" value="ECO:0007669"/>
    <property type="project" value="TreeGrafter"/>
</dbReference>
<keyword evidence="2 4" id="KW-0456">Lyase</keyword>
<dbReference type="Pfam" id="PF00596">
    <property type="entry name" value="Aldolase_II"/>
    <property type="match status" value="1"/>
</dbReference>
<dbReference type="GO" id="GO:0005829">
    <property type="term" value="C:cytosol"/>
    <property type="evidence" value="ECO:0007669"/>
    <property type="project" value="TreeGrafter"/>
</dbReference>
<dbReference type="SUPFAM" id="SSF53639">
    <property type="entry name" value="AraD/HMP-PK domain-like"/>
    <property type="match status" value="1"/>
</dbReference>
<feature type="domain" description="Class II aldolase/adducin N-terminal" evidence="3">
    <location>
        <begin position="16"/>
        <end position="241"/>
    </location>
</feature>
<dbReference type="AlphaFoldDB" id="A0A9D1SC58"/>
<dbReference type="GO" id="GO:0008994">
    <property type="term" value="F:rhamnulose-1-phosphate aldolase activity"/>
    <property type="evidence" value="ECO:0007669"/>
    <property type="project" value="UniProtKB-EC"/>
</dbReference>
<dbReference type="InterPro" id="IPR036409">
    <property type="entry name" value="Aldolase_II/adducin_N_sf"/>
</dbReference>
<name>A0A9D1SC58_9BACT</name>
<protein>
    <submittedName>
        <fullName evidence="4">Rhamnulose-1-phosphate aldolase</fullName>
        <ecNumber evidence="4">4.1.2.19</ecNumber>
    </submittedName>
</protein>
<dbReference type="PANTHER" id="PTHR22789:SF0">
    <property type="entry name" value="3-OXO-TETRONATE 4-PHOSPHATE DECARBOXYLASE-RELATED"/>
    <property type="match status" value="1"/>
</dbReference>
<dbReference type="InterPro" id="IPR001303">
    <property type="entry name" value="Aldolase_II/adducin_N"/>
</dbReference>
<proteinExistence type="predicted"/>
<evidence type="ECO:0000256" key="1">
    <source>
        <dbReference type="ARBA" id="ARBA00022723"/>
    </source>
</evidence>
<organism evidence="4 5">
    <name type="scientific">Candidatus Gallibacteroides avistercoris</name>
    <dbReference type="NCBI Taxonomy" id="2840833"/>
    <lineage>
        <taxon>Bacteria</taxon>
        <taxon>Pseudomonadati</taxon>
        <taxon>Bacteroidota</taxon>
        <taxon>Bacteroidia</taxon>
        <taxon>Bacteroidales</taxon>
        <taxon>Bacteroidaceae</taxon>
        <taxon>Bacteroidaceae incertae sedis</taxon>
        <taxon>Candidatus Gallibacteroides</taxon>
    </lineage>
</organism>
<evidence type="ECO:0000259" key="3">
    <source>
        <dbReference type="SMART" id="SM01007"/>
    </source>
</evidence>
<accession>A0A9D1SC58</accession>
<dbReference type="EMBL" id="DVNA01000003">
    <property type="protein sequence ID" value="HIU54202.1"/>
    <property type="molecule type" value="Genomic_DNA"/>
</dbReference>
<dbReference type="Gene3D" id="3.40.225.10">
    <property type="entry name" value="Class II aldolase/adducin N-terminal domain"/>
    <property type="match status" value="1"/>
</dbReference>
<evidence type="ECO:0000313" key="4">
    <source>
        <dbReference type="EMBL" id="HIU54202.1"/>
    </source>
</evidence>
<dbReference type="GO" id="GO:0046872">
    <property type="term" value="F:metal ion binding"/>
    <property type="evidence" value="ECO:0007669"/>
    <property type="project" value="UniProtKB-KW"/>
</dbReference>
<sequence length="269" mass="29729">MASIIDNNQALRLQIEQIAEVAGYLWEKGWAERNGGNISVNLTELVEEKIHTLPALLPPIALGEPVTALAGNIFYVTGTGKRMRYVAKDPFANGSIIRVNGQGTAYEIIAEQPVRPTSELPSHLAMHNFLRARGVNNKVVLHTHPTDLVALSHCKPFLDSTYITRKLWAMIPECRVIVPRGIGIIPYQLPGSMDLAKATIKELDKHDVVLWEKHGILAVGDDIIECFDAIDTLSKSAQIYLYARQAGFEPEGMTDTQLDDLVPAFNLPK</sequence>
<keyword evidence="1" id="KW-0479">Metal-binding</keyword>
<evidence type="ECO:0000313" key="5">
    <source>
        <dbReference type="Proteomes" id="UP000824112"/>
    </source>
</evidence>
<dbReference type="EC" id="4.1.2.19" evidence="4"/>
<dbReference type="Proteomes" id="UP000824112">
    <property type="component" value="Unassembled WGS sequence"/>
</dbReference>
<reference evidence="4" key="2">
    <citation type="journal article" date="2021" name="PeerJ">
        <title>Extensive microbial diversity within the chicken gut microbiome revealed by metagenomics and culture.</title>
        <authorList>
            <person name="Gilroy R."/>
            <person name="Ravi A."/>
            <person name="Getino M."/>
            <person name="Pursley I."/>
            <person name="Horton D.L."/>
            <person name="Alikhan N.F."/>
            <person name="Baker D."/>
            <person name="Gharbi K."/>
            <person name="Hall N."/>
            <person name="Watson M."/>
            <person name="Adriaenssens E.M."/>
            <person name="Foster-Nyarko E."/>
            <person name="Jarju S."/>
            <person name="Secka A."/>
            <person name="Antonio M."/>
            <person name="Oren A."/>
            <person name="Chaudhuri R.R."/>
            <person name="La Ragione R."/>
            <person name="Hildebrand F."/>
            <person name="Pallen M.J."/>
        </authorList>
    </citation>
    <scope>NUCLEOTIDE SEQUENCE</scope>
    <source>
        <strain evidence="4">CHK158-818</strain>
    </source>
</reference>
<dbReference type="SMART" id="SM01007">
    <property type="entry name" value="Aldolase_II"/>
    <property type="match status" value="1"/>
</dbReference>
<dbReference type="InterPro" id="IPR050197">
    <property type="entry name" value="Aldolase_class_II_sugar_metab"/>
</dbReference>
<evidence type="ECO:0000256" key="2">
    <source>
        <dbReference type="ARBA" id="ARBA00023239"/>
    </source>
</evidence>
<comment type="caution">
    <text evidence="4">The sequence shown here is derived from an EMBL/GenBank/DDBJ whole genome shotgun (WGS) entry which is preliminary data.</text>
</comment>
<reference evidence="4" key="1">
    <citation type="submission" date="2020-10" db="EMBL/GenBank/DDBJ databases">
        <authorList>
            <person name="Gilroy R."/>
        </authorList>
    </citation>
    <scope>NUCLEOTIDE SEQUENCE</scope>
    <source>
        <strain evidence="4">CHK158-818</strain>
    </source>
</reference>